<evidence type="ECO:0000313" key="14">
    <source>
        <dbReference type="EMBL" id="AOM83205.1"/>
    </source>
</evidence>
<dbReference type="KEGG" id="bbev:BBEV_1844"/>
<feature type="binding site" evidence="12">
    <location>
        <begin position="58"/>
        <end position="61"/>
    </location>
    <ligand>
        <name>GTP</name>
        <dbReference type="ChEBI" id="CHEBI:37565"/>
    </ligand>
</feature>
<dbReference type="InterPro" id="IPR023179">
    <property type="entry name" value="GTP-bd_ortho_bundle_sf"/>
</dbReference>
<dbReference type="GO" id="GO:0042254">
    <property type="term" value="P:ribosome biogenesis"/>
    <property type="evidence" value="ECO:0007669"/>
    <property type="project" value="UniProtKB-KW"/>
</dbReference>
<evidence type="ECO:0000256" key="12">
    <source>
        <dbReference type="PIRSR" id="PIRSR006230-1"/>
    </source>
</evidence>
<evidence type="ECO:0000256" key="6">
    <source>
        <dbReference type="ARBA" id="ARBA00022801"/>
    </source>
</evidence>
<organism evidence="14 15">
    <name type="scientific">Salisediminibacterium beveridgei</name>
    <dbReference type="NCBI Taxonomy" id="632773"/>
    <lineage>
        <taxon>Bacteria</taxon>
        <taxon>Bacillati</taxon>
        <taxon>Bacillota</taxon>
        <taxon>Bacilli</taxon>
        <taxon>Bacillales</taxon>
        <taxon>Bacillaceae</taxon>
        <taxon>Salisediminibacterium</taxon>
    </lineage>
</organism>
<dbReference type="RefSeq" id="WP_069365213.1">
    <property type="nucleotide sequence ID" value="NZ_CP012502.1"/>
</dbReference>
<dbReference type="Proteomes" id="UP000094463">
    <property type="component" value="Chromosome"/>
</dbReference>
<dbReference type="CDD" id="cd01856">
    <property type="entry name" value="YlqF"/>
    <property type="match status" value="1"/>
</dbReference>
<evidence type="ECO:0000256" key="5">
    <source>
        <dbReference type="ARBA" id="ARBA00022741"/>
    </source>
</evidence>
<evidence type="ECO:0000256" key="3">
    <source>
        <dbReference type="ARBA" id="ARBA00022490"/>
    </source>
</evidence>
<evidence type="ECO:0000256" key="11">
    <source>
        <dbReference type="PIRNR" id="PIRNR006230"/>
    </source>
</evidence>
<evidence type="ECO:0000256" key="1">
    <source>
        <dbReference type="ARBA" id="ARBA00004496"/>
    </source>
</evidence>
<evidence type="ECO:0000259" key="13">
    <source>
        <dbReference type="PROSITE" id="PS51721"/>
    </source>
</evidence>
<evidence type="ECO:0000313" key="15">
    <source>
        <dbReference type="Proteomes" id="UP000094463"/>
    </source>
</evidence>
<dbReference type="InterPro" id="IPR019991">
    <property type="entry name" value="GTP-bd_ribosome_bgen"/>
</dbReference>
<dbReference type="Gene3D" id="3.40.50.300">
    <property type="entry name" value="P-loop containing nucleotide triphosphate hydrolases"/>
    <property type="match status" value="1"/>
</dbReference>
<reference evidence="14 15" key="1">
    <citation type="submission" date="2015-08" db="EMBL/GenBank/DDBJ databases">
        <title>The complete genome sequence of Bacillus beveridgei MLTeJB.</title>
        <authorList>
            <person name="Hanson T.E."/>
            <person name="Mesa C."/>
            <person name="Basesman S.M."/>
            <person name="Oremland R.S."/>
        </authorList>
    </citation>
    <scope>NUCLEOTIDE SEQUENCE [LARGE SCALE GENOMIC DNA]</scope>
    <source>
        <strain evidence="14 15">MLTeJB</strain>
    </source>
</reference>
<dbReference type="Gene3D" id="1.10.1580.10">
    <property type="match status" value="1"/>
</dbReference>
<dbReference type="FunFam" id="3.40.50.300:FF:000590">
    <property type="entry name" value="Ribosome biogenesis GTPase A"/>
    <property type="match status" value="1"/>
</dbReference>
<feature type="binding site" evidence="12">
    <location>
        <position position="174"/>
    </location>
    <ligand>
        <name>GTP</name>
        <dbReference type="ChEBI" id="CHEBI:37565"/>
    </ligand>
</feature>
<dbReference type="GO" id="GO:0003924">
    <property type="term" value="F:GTPase activity"/>
    <property type="evidence" value="ECO:0007669"/>
    <property type="project" value="TreeGrafter"/>
</dbReference>
<evidence type="ECO:0000256" key="8">
    <source>
        <dbReference type="ARBA" id="ARBA00023134"/>
    </source>
</evidence>
<name>A0A1D7QW15_9BACI</name>
<evidence type="ECO:0000256" key="2">
    <source>
        <dbReference type="ARBA" id="ARBA00014898"/>
    </source>
</evidence>
<keyword evidence="8 11" id="KW-0342">GTP-binding</keyword>
<dbReference type="InterPro" id="IPR006073">
    <property type="entry name" value="GTP-bd"/>
</dbReference>
<feature type="domain" description="CP-type G" evidence="13">
    <location>
        <begin position="14"/>
        <end position="178"/>
    </location>
</feature>
<dbReference type="EMBL" id="CP012502">
    <property type="protein sequence ID" value="AOM83205.1"/>
    <property type="molecule type" value="Genomic_DNA"/>
</dbReference>
<keyword evidence="7" id="KW-0694">RNA-binding</keyword>
<comment type="function">
    <text evidence="11">Required for a late step of 50S ribosomal subunit assembly. Has GTPase activity.</text>
</comment>
<gene>
    <name evidence="14" type="primary">rbgA</name>
    <name evidence="14" type="ORF">BBEV_1844</name>
</gene>
<sequence length="285" mass="32486">MTIQWYPGHMAKARRQVQEKIKQIDVVIEVADARAPLASRNPLVDEMTSSKPRLMILNKADLADPEYNRLWADYFEKKGDAVILADAQKGKGIREIPVKVKELAEPLLAKWARKGIRPRSIRALIIGIPNSGKSTVINRLAGKRITKIGDKPGVTKAQQWIKLNKELDLLDTPGILWPKFEDPNVGQMLALTGAIKEEIFDYDESADYLLRFLGEHYQTLLMKRYQLETIPEKIEDLYDQIGHKRGILIAGGRIDYERVSELIFRDFRNGHFGRITLEFPPKTSG</sequence>
<dbReference type="OrthoDB" id="9779790at2"/>
<evidence type="ECO:0000256" key="10">
    <source>
        <dbReference type="ARBA" id="ARBA00025856"/>
    </source>
</evidence>
<dbReference type="STRING" id="632773.BBEV_1844"/>
<dbReference type="InterPro" id="IPR027417">
    <property type="entry name" value="P-loop_NTPase"/>
</dbReference>
<dbReference type="PROSITE" id="PS51721">
    <property type="entry name" value="G_CP"/>
    <property type="match status" value="1"/>
</dbReference>
<dbReference type="GO" id="GO:0003723">
    <property type="term" value="F:RNA binding"/>
    <property type="evidence" value="ECO:0007669"/>
    <property type="project" value="UniProtKB-KW"/>
</dbReference>
<comment type="function">
    <text evidence="9">Essential protein that is required for a late step of 50S ribosomal subunit assembly. Has GTPase activity that is stimulated by interaction with the immature 50S ribosome subunit. Binds to the 23S rRNA. Required for the association of ribosomal proteins rplP and rpmA with the large subunit.</text>
</comment>
<dbReference type="PANTHER" id="PTHR45782:SF4">
    <property type="entry name" value="MITOCHONDRIAL RIBOSOME-ASSOCIATED GTPASE 1"/>
    <property type="match status" value="1"/>
</dbReference>
<dbReference type="GO" id="GO:0006412">
    <property type="term" value="P:translation"/>
    <property type="evidence" value="ECO:0007669"/>
    <property type="project" value="TreeGrafter"/>
</dbReference>
<keyword evidence="15" id="KW-1185">Reference proteome</keyword>
<proteinExistence type="inferred from homology"/>
<comment type="subcellular location">
    <subcellularLocation>
        <location evidence="1 11">Cytoplasm</location>
    </subcellularLocation>
</comment>
<dbReference type="SUPFAM" id="SSF52540">
    <property type="entry name" value="P-loop containing nucleoside triphosphate hydrolases"/>
    <property type="match status" value="1"/>
</dbReference>
<comment type="similarity">
    <text evidence="11">Belongs to the TRAFAC class YlqF/YawG GTPase family. MTG1 subfamily.</text>
</comment>
<keyword evidence="3 11" id="KW-0963">Cytoplasm</keyword>
<dbReference type="InterPro" id="IPR030378">
    <property type="entry name" value="G_CP_dom"/>
</dbReference>
<dbReference type="PATRIC" id="fig|632773.3.peg.1932"/>
<dbReference type="AlphaFoldDB" id="A0A1D7QW15"/>
<protein>
    <recommendedName>
        <fullName evidence="2 11">Ribosome biogenesis GTPase A</fullName>
    </recommendedName>
</protein>
<dbReference type="InterPro" id="IPR016478">
    <property type="entry name" value="GTPase_MTG1"/>
</dbReference>
<feature type="binding site" evidence="12">
    <location>
        <begin position="130"/>
        <end position="135"/>
    </location>
    <ligand>
        <name>GTP</name>
        <dbReference type="ChEBI" id="CHEBI:37565"/>
    </ligand>
</feature>
<evidence type="ECO:0000256" key="4">
    <source>
        <dbReference type="ARBA" id="ARBA00022517"/>
    </source>
</evidence>
<dbReference type="GO" id="GO:0005525">
    <property type="term" value="F:GTP binding"/>
    <property type="evidence" value="ECO:0007669"/>
    <property type="project" value="UniProtKB-KW"/>
</dbReference>
<keyword evidence="6" id="KW-0378">Hydrolase</keyword>
<dbReference type="PIRSF" id="PIRSF006230">
    <property type="entry name" value="MG442"/>
    <property type="match status" value="1"/>
</dbReference>
<dbReference type="PANTHER" id="PTHR45782">
    <property type="entry name" value="MITOCHONDRIAL RIBOSOME-ASSOCIATED GTPASE 1"/>
    <property type="match status" value="1"/>
</dbReference>
<dbReference type="Pfam" id="PF01926">
    <property type="entry name" value="MMR_HSR1"/>
    <property type="match status" value="1"/>
</dbReference>
<dbReference type="GO" id="GO:0005737">
    <property type="term" value="C:cytoplasm"/>
    <property type="evidence" value="ECO:0007669"/>
    <property type="project" value="UniProtKB-SubCell"/>
</dbReference>
<evidence type="ECO:0000256" key="7">
    <source>
        <dbReference type="ARBA" id="ARBA00022884"/>
    </source>
</evidence>
<keyword evidence="5 11" id="KW-0547">Nucleotide-binding</keyword>
<comment type="subunit">
    <text evidence="10">Interacts with ctc. Interacts with the immature 50S ribosome subunit. 2 molecules of rbgA bind to one 50S subunit.</text>
</comment>
<keyword evidence="4" id="KW-0690">Ribosome biogenesis</keyword>
<accession>A0A1D7QW15</accession>
<dbReference type="FunFam" id="1.10.1580.10:FF:000003">
    <property type="entry name" value="Ribosome biogenesis GTPase A"/>
    <property type="match status" value="1"/>
</dbReference>
<evidence type="ECO:0000256" key="9">
    <source>
        <dbReference type="ARBA" id="ARBA00025021"/>
    </source>
</evidence>
<dbReference type="NCBIfam" id="TIGR03596">
    <property type="entry name" value="GTPase_YlqF"/>
    <property type="match status" value="1"/>
</dbReference>